<protein>
    <submittedName>
        <fullName evidence="4">Phytoene synthase</fullName>
    </submittedName>
</protein>
<evidence type="ECO:0000256" key="2">
    <source>
        <dbReference type="ARBA" id="ARBA00022679"/>
    </source>
</evidence>
<dbReference type="Gene3D" id="1.10.600.10">
    <property type="entry name" value="Farnesyl Diphosphate Synthase"/>
    <property type="match status" value="1"/>
</dbReference>
<sequence length="279" mass="31948">MKDVQTAYADCKAVIDAHSKTFAKAFSPLPKEKRQAVWAVYAFCRQADDIVDEGSEPEVELLQFRKAFRDFLEGDYDRSSSLWIALADVFERFPMSDAPFWDMIHGQEMDIEASVYGTLEDVETYAYFVASTVGLMLLPILAPERREELAEGAVALGKAMQLTNILRDVGEDLEMNRIYVPAELISRHGAEEAFHRKEATAPFILCWEEVAERAEVLYQKAFETMHLYPREARIPVKGSAYMYRAILNSVRKNEYDVFHKRAHVSLDEKEEIIQKLSSS</sequence>
<comment type="pathway">
    <text evidence="1">Carotenoid biosynthesis.</text>
</comment>
<evidence type="ECO:0000313" key="5">
    <source>
        <dbReference type="Proteomes" id="UP000242310"/>
    </source>
</evidence>
<dbReference type="InterPro" id="IPR002060">
    <property type="entry name" value="Squ/phyt_synthse"/>
</dbReference>
<comment type="caution">
    <text evidence="4">The sequence shown here is derived from an EMBL/GenBank/DDBJ whole genome shotgun (WGS) entry which is preliminary data.</text>
</comment>
<keyword evidence="5" id="KW-1185">Reference proteome</keyword>
<dbReference type="SUPFAM" id="SSF48576">
    <property type="entry name" value="Terpenoid synthases"/>
    <property type="match status" value="1"/>
</dbReference>
<dbReference type="PROSITE" id="PS01045">
    <property type="entry name" value="SQUALEN_PHYTOEN_SYN_2"/>
    <property type="match status" value="1"/>
</dbReference>
<dbReference type="InterPro" id="IPR033904">
    <property type="entry name" value="Trans_IPPS_HH"/>
</dbReference>
<dbReference type="RefSeq" id="WP_106587220.1">
    <property type="nucleotide sequence ID" value="NZ_PYAV01000001.1"/>
</dbReference>
<dbReference type="AlphaFoldDB" id="A0A2P8HYA0"/>
<dbReference type="InterPro" id="IPR008949">
    <property type="entry name" value="Isoprenoid_synthase_dom_sf"/>
</dbReference>
<dbReference type="GO" id="GO:0004311">
    <property type="term" value="F:geranylgeranyl diphosphate synthase activity"/>
    <property type="evidence" value="ECO:0007669"/>
    <property type="project" value="InterPro"/>
</dbReference>
<dbReference type="Pfam" id="PF00494">
    <property type="entry name" value="SQS_PSY"/>
    <property type="match status" value="1"/>
</dbReference>
<accession>A0A2P8HYA0</accession>
<dbReference type="EMBL" id="PYAV01000001">
    <property type="protein sequence ID" value="PSL51134.1"/>
    <property type="molecule type" value="Genomic_DNA"/>
</dbReference>
<evidence type="ECO:0000313" key="4">
    <source>
        <dbReference type="EMBL" id="PSL51134.1"/>
    </source>
</evidence>
<dbReference type="PROSITE" id="PS01044">
    <property type="entry name" value="SQUALEN_PHYTOEN_SYN_1"/>
    <property type="match status" value="1"/>
</dbReference>
<dbReference type="PANTHER" id="PTHR31480">
    <property type="entry name" value="BIFUNCTIONAL LYCOPENE CYCLASE/PHYTOENE SYNTHASE"/>
    <property type="match status" value="1"/>
</dbReference>
<dbReference type="InterPro" id="IPR044843">
    <property type="entry name" value="Trans_IPPS_bact-type"/>
</dbReference>
<dbReference type="SFLD" id="SFLDS00005">
    <property type="entry name" value="Isoprenoid_Synthase_Type_I"/>
    <property type="match status" value="1"/>
</dbReference>
<dbReference type="GO" id="GO:0016117">
    <property type="term" value="P:carotenoid biosynthetic process"/>
    <property type="evidence" value="ECO:0007669"/>
    <property type="project" value="UniProtKB-KW"/>
</dbReference>
<proteinExistence type="predicted"/>
<organism evidence="4 5">
    <name type="scientific">Salsuginibacillus halophilus</name>
    <dbReference type="NCBI Taxonomy" id="517424"/>
    <lineage>
        <taxon>Bacteria</taxon>
        <taxon>Bacillati</taxon>
        <taxon>Bacillota</taxon>
        <taxon>Bacilli</taxon>
        <taxon>Bacillales</taxon>
        <taxon>Bacillaceae</taxon>
        <taxon>Salsuginibacillus</taxon>
    </lineage>
</organism>
<dbReference type="InterPro" id="IPR019845">
    <property type="entry name" value="Squalene/phytoene_synthase_CS"/>
</dbReference>
<dbReference type="SFLD" id="SFLDG01212">
    <property type="entry name" value="Phytoene_synthase_like"/>
    <property type="match status" value="1"/>
</dbReference>
<dbReference type="GO" id="GO:0051996">
    <property type="term" value="F:squalene synthase [NAD(P)H] activity"/>
    <property type="evidence" value="ECO:0007669"/>
    <property type="project" value="InterPro"/>
</dbReference>
<dbReference type="Proteomes" id="UP000242310">
    <property type="component" value="Unassembled WGS sequence"/>
</dbReference>
<evidence type="ECO:0000256" key="1">
    <source>
        <dbReference type="ARBA" id="ARBA00004829"/>
    </source>
</evidence>
<evidence type="ECO:0000256" key="3">
    <source>
        <dbReference type="ARBA" id="ARBA00022746"/>
    </source>
</evidence>
<keyword evidence="3" id="KW-0125">Carotenoid biosynthesis</keyword>
<dbReference type="OrthoDB" id="9787280at2"/>
<dbReference type="CDD" id="cd00683">
    <property type="entry name" value="Trans_IPPS_HH"/>
    <property type="match status" value="1"/>
</dbReference>
<name>A0A2P8HYA0_9BACI</name>
<reference evidence="4 5" key="1">
    <citation type="submission" date="2018-03" db="EMBL/GenBank/DDBJ databases">
        <title>Genomic Encyclopedia of Type Strains, Phase III (KMG-III): the genomes of soil and plant-associated and newly described type strains.</title>
        <authorList>
            <person name="Whitman W."/>
        </authorList>
    </citation>
    <scope>NUCLEOTIDE SEQUENCE [LARGE SCALE GENOMIC DNA]</scope>
    <source>
        <strain evidence="4 5">CGMCC 1.07653</strain>
    </source>
</reference>
<keyword evidence="2" id="KW-0808">Transferase</keyword>
<gene>
    <name evidence="4" type="ORF">B0H94_10144</name>
</gene>
<dbReference type="SFLD" id="SFLDG01018">
    <property type="entry name" value="Squalene/Phytoene_Synthase_Lik"/>
    <property type="match status" value="1"/>
</dbReference>